<organism evidence="2 3">
    <name type="scientific">Herbaspirillum chlorophenolicum</name>
    <dbReference type="NCBI Taxonomy" id="211589"/>
    <lineage>
        <taxon>Bacteria</taxon>
        <taxon>Pseudomonadati</taxon>
        <taxon>Pseudomonadota</taxon>
        <taxon>Betaproteobacteria</taxon>
        <taxon>Burkholderiales</taxon>
        <taxon>Oxalobacteraceae</taxon>
        <taxon>Herbaspirillum</taxon>
    </lineage>
</organism>
<name>A0ABW8EXG6_9BURK</name>
<gene>
    <name evidence="2" type="ORF">ACIPEN_09990</name>
</gene>
<dbReference type="Gene3D" id="3.40.50.1580">
    <property type="entry name" value="Nucleoside phosphorylase domain"/>
    <property type="match status" value="1"/>
</dbReference>
<dbReference type="InterPro" id="IPR035994">
    <property type="entry name" value="Nucleoside_phosphorylase_sf"/>
</dbReference>
<comment type="caution">
    <text evidence="2">The sequence shown here is derived from an EMBL/GenBank/DDBJ whole genome shotgun (WGS) entry which is preliminary data.</text>
</comment>
<dbReference type="InterPro" id="IPR000845">
    <property type="entry name" value="Nucleoside_phosphorylase_d"/>
</dbReference>
<feature type="domain" description="Nucleoside phosphorylase" evidence="1">
    <location>
        <begin position="32"/>
        <end position="69"/>
    </location>
</feature>
<feature type="domain" description="Nucleoside phosphorylase" evidence="1">
    <location>
        <begin position="128"/>
        <end position="176"/>
    </location>
</feature>
<evidence type="ECO:0000259" key="1">
    <source>
        <dbReference type="Pfam" id="PF01048"/>
    </source>
</evidence>
<reference evidence="2 3" key="1">
    <citation type="submission" date="2024-10" db="EMBL/GenBank/DDBJ databases">
        <title>The Natural Products Discovery Center: Release of the First 8490 Sequenced Strains for Exploring Actinobacteria Biosynthetic Diversity.</title>
        <authorList>
            <person name="Kalkreuter E."/>
            <person name="Kautsar S.A."/>
            <person name="Yang D."/>
            <person name="Bader C.D."/>
            <person name="Teijaro C.N."/>
            <person name="Fluegel L."/>
            <person name="Davis C.M."/>
            <person name="Simpson J.R."/>
            <person name="Lauterbach L."/>
            <person name="Steele A.D."/>
            <person name="Gui C."/>
            <person name="Meng S."/>
            <person name="Li G."/>
            <person name="Viehrig K."/>
            <person name="Ye F."/>
            <person name="Su P."/>
            <person name="Kiefer A.F."/>
            <person name="Nichols A."/>
            <person name="Cepeda A.J."/>
            <person name="Yan W."/>
            <person name="Fan B."/>
            <person name="Jiang Y."/>
            <person name="Adhikari A."/>
            <person name="Zheng C.-J."/>
            <person name="Schuster L."/>
            <person name="Cowan T.M."/>
            <person name="Smanski M.J."/>
            <person name="Chevrette M.G."/>
            <person name="De Carvalho L.P.S."/>
            <person name="Shen B."/>
        </authorList>
    </citation>
    <scope>NUCLEOTIDE SEQUENCE [LARGE SCALE GENOMIC DNA]</scope>
    <source>
        <strain evidence="2 3">NPDC087045</strain>
    </source>
</reference>
<keyword evidence="3" id="KW-1185">Reference proteome</keyword>
<dbReference type="Proteomes" id="UP001617427">
    <property type="component" value="Unassembled WGS sequence"/>
</dbReference>
<proteinExistence type="predicted"/>
<sequence>MSQPSNPSSRIVILTALESELDAADAPPNVEVVYCGVGKVNAALHTAQRILAGKPELVINFGTAGKIDPLHDGLLEVAAVVQRDMMAMPLAPRGVTPLVSETEQPTRLESGYPGVVCGTGDSFVTAIDDWLLQQKIDLVDMELFAIARVCRHFGVPWRAFKFITDGADDDSASDWQDKVHLGAELFWRHLPLVIGR</sequence>
<dbReference type="RefSeq" id="WP_402700110.1">
    <property type="nucleotide sequence ID" value="NZ_JBIUZV010000004.1"/>
</dbReference>
<accession>A0ABW8EXG6</accession>
<protein>
    <submittedName>
        <fullName evidence="2">5'-methylthioadenosine nucleosidase</fullName>
    </submittedName>
</protein>
<evidence type="ECO:0000313" key="2">
    <source>
        <dbReference type="EMBL" id="MFJ3046152.1"/>
    </source>
</evidence>
<dbReference type="EMBL" id="JBIUZV010000004">
    <property type="protein sequence ID" value="MFJ3046152.1"/>
    <property type="molecule type" value="Genomic_DNA"/>
</dbReference>
<dbReference type="Pfam" id="PF01048">
    <property type="entry name" value="PNP_UDP_1"/>
    <property type="match status" value="2"/>
</dbReference>
<dbReference type="PANTHER" id="PTHR46832">
    <property type="entry name" value="5'-METHYLTHIOADENOSINE/S-ADENOSYLHOMOCYSTEINE NUCLEOSIDASE"/>
    <property type="match status" value="1"/>
</dbReference>
<dbReference type="SUPFAM" id="SSF53167">
    <property type="entry name" value="Purine and uridine phosphorylases"/>
    <property type="match status" value="1"/>
</dbReference>
<evidence type="ECO:0000313" key="3">
    <source>
        <dbReference type="Proteomes" id="UP001617427"/>
    </source>
</evidence>
<dbReference type="PANTHER" id="PTHR46832:SF1">
    <property type="entry name" value="5'-METHYLTHIOADENOSINE_S-ADENOSYLHOMOCYSTEINE NUCLEOSIDASE"/>
    <property type="match status" value="1"/>
</dbReference>